<keyword evidence="2" id="KW-1185">Reference proteome</keyword>
<dbReference type="InterPro" id="IPR029058">
    <property type="entry name" value="AB_hydrolase_fold"/>
</dbReference>
<gene>
    <name evidence="1" type="ORF">AAP_00374</name>
</gene>
<dbReference type="EMBL" id="AZGZ01000001">
    <property type="protein sequence ID" value="KZZ98113.1"/>
    <property type="molecule type" value="Genomic_DNA"/>
</dbReference>
<dbReference type="AlphaFoldDB" id="A0A168DU55"/>
<dbReference type="PANTHER" id="PTHR11440">
    <property type="entry name" value="LECITHIN-CHOLESTEROL ACYLTRANSFERASE-RELATED"/>
    <property type="match status" value="1"/>
</dbReference>
<accession>A0A168DU55</accession>
<evidence type="ECO:0000313" key="1">
    <source>
        <dbReference type="EMBL" id="KZZ98113.1"/>
    </source>
</evidence>
<dbReference type="SUPFAM" id="SSF53474">
    <property type="entry name" value="alpha/beta-Hydrolases"/>
    <property type="match status" value="1"/>
</dbReference>
<protein>
    <submittedName>
        <fullName evidence="1">Triacylglycerol lipase</fullName>
    </submittedName>
</protein>
<name>A0A168DU55_9EURO</name>
<proteinExistence type="predicted"/>
<organism evidence="1 2">
    <name type="scientific">Ascosphaera apis ARSEF 7405</name>
    <dbReference type="NCBI Taxonomy" id="392613"/>
    <lineage>
        <taxon>Eukaryota</taxon>
        <taxon>Fungi</taxon>
        <taxon>Dikarya</taxon>
        <taxon>Ascomycota</taxon>
        <taxon>Pezizomycotina</taxon>
        <taxon>Eurotiomycetes</taxon>
        <taxon>Eurotiomycetidae</taxon>
        <taxon>Onygenales</taxon>
        <taxon>Ascosphaeraceae</taxon>
        <taxon>Ascosphaera</taxon>
    </lineage>
</organism>
<reference evidence="1 2" key="1">
    <citation type="journal article" date="2016" name="Genome Biol. Evol.">
        <title>Divergent and convergent evolution of fungal pathogenicity.</title>
        <authorList>
            <person name="Shang Y."/>
            <person name="Xiao G."/>
            <person name="Zheng P."/>
            <person name="Cen K."/>
            <person name="Zhan S."/>
            <person name="Wang C."/>
        </authorList>
    </citation>
    <scope>NUCLEOTIDE SEQUENCE [LARGE SCALE GENOMIC DNA]</scope>
    <source>
        <strain evidence="1 2">ARSEF 7405</strain>
    </source>
</reference>
<comment type="caution">
    <text evidence="1">The sequence shown here is derived from an EMBL/GenBank/DDBJ whole genome shotgun (WGS) entry which is preliminary data.</text>
</comment>
<evidence type="ECO:0000313" key="2">
    <source>
        <dbReference type="Proteomes" id="UP000242877"/>
    </source>
</evidence>
<dbReference type="VEuPathDB" id="FungiDB:AAP_00374"/>
<dbReference type="OrthoDB" id="5592486at2759"/>
<dbReference type="Gene3D" id="3.40.50.1820">
    <property type="entry name" value="alpha/beta hydrolase"/>
    <property type="match status" value="1"/>
</dbReference>
<dbReference type="Proteomes" id="UP000242877">
    <property type="component" value="Unassembled WGS sequence"/>
</dbReference>
<sequence length="327" mass="36348">MDMSKGAVSAVQPALRRSYTSGLSDAGPLIYSDYAELKDSYDTPKCPVVLAHGLLGFDELKLAGKFLPPLRYWRGIEEELLKRGIHAITVAVEPAGTIEARAKALMKGIESELSSKEEAELGVNIIAHSMGCAYLSPICLDWFVILKLKPTGFKVRSLTTISTPHRGSSVADRILEKLSKSTQDAIFNSLAKIDFKTGGLEELTCKHINEVFNPNTLDADDVKYRSYGAVVVPRVWSVFRKPYKVLLRDEGPNDGLVSVESAKWGQYMGTLVDVDHLDLINWANRARTFVQEVRGKKKFNAIAFYLDITGRFTRKASNEIDTDVVFR</sequence>